<evidence type="ECO:0000256" key="1">
    <source>
        <dbReference type="ARBA" id="ARBA00005771"/>
    </source>
</evidence>
<gene>
    <name evidence="6" type="primary">LOC107412850</name>
</gene>
<dbReference type="GeneID" id="107412850"/>
<keyword evidence="5" id="KW-1185">Reference proteome</keyword>
<accession>A0ABM3ID64</accession>
<evidence type="ECO:0000256" key="3">
    <source>
        <dbReference type="RuleBase" id="RU361155"/>
    </source>
</evidence>
<dbReference type="SUPFAM" id="SSF52540">
    <property type="entry name" value="P-loop containing nucleoside triphosphate hydrolases"/>
    <property type="match status" value="1"/>
</dbReference>
<dbReference type="Proteomes" id="UP001652623">
    <property type="component" value="Chromosome 8"/>
</dbReference>
<dbReference type="RefSeq" id="XP_048325964.2">
    <property type="nucleotide sequence ID" value="XM_048470007.2"/>
</dbReference>
<proteinExistence type="inferred from homology"/>
<reference evidence="6" key="1">
    <citation type="submission" date="2025-08" db="UniProtKB">
        <authorList>
            <consortium name="RefSeq"/>
        </authorList>
    </citation>
    <scope>IDENTIFICATION</scope>
    <source>
        <tissue evidence="6">Seedling</tissue>
    </source>
</reference>
<evidence type="ECO:0000259" key="4">
    <source>
        <dbReference type="Pfam" id="PF00685"/>
    </source>
</evidence>
<comment type="similarity">
    <text evidence="1 3">Belongs to the sulfotransferase 1 family.</text>
</comment>
<protein>
    <recommendedName>
        <fullName evidence="3">Sulfotransferase</fullName>
        <ecNumber evidence="3">2.8.2.-</ecNumber>
    </recommendedName>
</protein>
<feature type="domain" description="Sulfotransferase" evidence="4">
    <location>
        <begin position="68"/>
        <end position="112"/>
    </location>
</feature>
<dbReference type="EC" id="2.8.2.-" evidence="3"/>
<dbReference type="PANTHER" id="PTHR11783">
    <property type="entry name" value="SULFOTRANSFERASE SULT"/>
    <property type="match status" value="1"/>
</dbReference>
<name>A0ABM3ID64_ZIZJJ</name>
<evidence type="ECO:0000256" key="2">
    <source>
        <dbReference type="ARBA" id="ARBA00022679"/>
    </source>
</evidence>
<dbReference type="InterPro" id="IPR027417">
    <property type="entry name" value="P-loop_NTPase"/>
</dbReference>
<organism evidence="5 6">
    <name type="scientific">Ziziphus jujuba</name>
    <name type="common">Chinese jujube</name>
    <name type="synonym">Ziziphus sativa</name>
    <dbReference type="NCBI Taxonomy" id="326968"/>
    <lineage>
        <taxon>Eukaryota</taxon>
        <taxon>Viridiplantae</taxon>
        <taxon>Streptophyta</taxon>
        <taxon>Embryophyta</taxon>
        <taxon>Tracheophyta</taxon>
        <taxon>Spermatophyta</taxon>
        <taxon>Magnoliopsida</taxon>
        <taxon>eudicotyledons</taxon>
        <taxon>Gunneridae</taxon>
        <taxon>Pentapetalae</taxon>
        <taxon>rosids</taxon>
        <taxon>fabids</taxon>
        <taxon>Rosales</taxon>
        <taxon>Rhamnaceae</taxon>
        <taxon>Paliureae</taxon>
        <taxon>Ziziphus</taxon>
    </lineage>
</organism>
<evidence type="ECO:0000313" key="6">
    <source>
        <dbReference type="RefSeq" id="XP_048325964.2"/>
    </source>
</evidence>
<sequence>MEKNRNSQSFSSSTSEEDYKNGIEKLLNILPRKNSSGIPLCQYNGIGCPSSAIHGMIPFHQFFQANQNDIILASLPKSGMTWLKALIFSIVNRNRYALKDSPLLTTHPHDLVFSVKNPLDNFVSYWHFSRATKNVNIKPGPIDESFVNYCAGYHGRREEGLVEEISRLCSFEHLNSLEANKNDVFNRGIPVTAYFRKSEVGDYANHPTPSMVELISKVIEEKFANSGLVFKSN</sequence>
<dbReference type="Pfam" id="PF00685">
    <property type="entry name" value="Sulfotransfer_1"/>
    <property type="match status" value="2"/>
</dbReference>
<evidence type="ECO:0000313" key="5">
    <source>
        <dbReference type="Proteomes" id="UP001652623"/>
    </source>
</evidence>
<dbReference type="InterPro" id="IPR000863">
    <property type="entry name" value="Sulfotransferase_dom"/>
</dbReference>
<dbReference type="Gene3D" id="3.40.50.300">
    <property type="entry name" value="P-loop containing nucleotide triphosphate hydrolases"/>
    <property type="match status" value="2"/>
</dbReference>
<feature type="domain" description="Sulfotransferase" evidence="4">
    <location>
        <begin position="155"/>
        <end position="227"/>
    </location>
</feature>
<keyword evidence="2 3" id="KW-0808">Transferase</keyword>